<evidence type="ECO:0000256" key="2">
    <source>
        <dbReference type="SAM" id="MobiDB-lite"/>
    </source>
</evidence>
<dbReference type="SUPFAM" id="SSF52833">
    <property type="entry name" value="Thioredoxin-like"/>
    <property type="match status" value="1"/>
</dbReference>
<gene>
    <name evidence="5" type="ORF">OS242_07725</name>
</gene>
<protein>
    <submittedName>
        <fullName evidence="5">TlpA disulfide reductase family protein</fullName>
    </submittedName>
</protein>
<dbReference type="InterPro" id="IPR036249">
    <property type="entry name" value="Thioredoxin-like_sf"/>
</dbReference>
<evidence type="ECO:0000256" key="1">
    <source>
        <dbReference type="ARBA" id="ARBA00023157"/>
    </source>
</evidence>
<sequence>MAISKNIWIGAALTVAVLGAAAYFSTTGGQEAGSGTTATETQQGTEQQEPTAQVGYPAPDFTLTDLDGNTVKLSELKGKPLVLNFWASWCGPCKQEMPDLQAIYDQYKDQAVFYGVNLTMQDSEEKARQFVKDMGLTFPMLLDKTGEPSQEYRIFTVPTTYAIDRNGVIMEIRKGAISKAAMDGMLSRIVKPS</sequence>
<dbReference type="InterPro" id="IPR000866">
    <property type="entry name" value="AhpC/TSA"/>
</dbReference>
<feature type="chain" id="PRO_5046861848" evidence="3">
    <location>
        <begin position="23"/>
        <end position="193"/>
    </location>
</feature>
<dbReference type="Gene3D" id="3.40.30.10">
    <property type="entry name" value="Glutaredoxin"/>
    <property type="match status" value="1"/>
</dbReference>
<feature type="region of interest" description="Disordered" evidence="2">
    <location>
        <begin position="29"/>
        <end position="53"/>
    </location>
</feature>
<dbReference type="PROSITE" id="PS51352">
    <property type="entry name" value="THIOREDOXIN_2"/>
    <property type="match status" value="1"/>
</dbReference>
<dbReference type="InterPro" id="IPR013766">
    <property type="entry name" value="Thioredoxin_domain"/>
</dbReference>
<organism evidence="5 6">
    <name type="scientific">Tumebacillus lacus</name>
    <dbReference type="NCBI Taxonomy" id="2995335"/>
    <lineage>
        <taxon>Bacteria</taxon>
        <taxon>Bacillati</taxon>
        <taxon>Bacillota</taxon>
        <taxon>Bacilli</taxon>
        <taxon>Bacillales</taxon>
        <taxon>Alicyclobacillaceae</taxon>
        <taxon>Tumebacillus</taxon>
    </lineage>
</organism>
<keyword evidence="6" id="KW-1185">Reference proteome</keyword>
<dbReference type="EMBL" id="JAPMLT010000003">
    <property type="protein sequence ID" value="MCX7569850.1"/>
    <property type="molecule type" value="Genomic_DNA"/>
</dbReference>
<evidence type="ECO:0000313" key="5">
    <source>
        <dbReference type="EMBL" id="MCX7569850.1"/>
    </source>
</evidence>
<comment type="caution">
    <text evidence="5">The sequence shown here is derived from an EMBL/GenBank/DDBJ whole genome shotgun (WGS) entry which is preliminary data.</text>
</comment>
<evidence type="ECO:0000259" key="4">
    <source>
        <dbReference type="PROSITE" id="PS51352"/>
    </source>
</evidence>
<keyword evidence="1" id="KW-1015">Disulfide bond</keyword>
<feature type="domain" description="Thioredoxin" evidence="4">
    <location>
        <begin position="52"/>
        <end position="191"/>
    </location>
</feature>
<dbReference type="PANTHER" id="PTHR42852">
    <property type="entry name" value="THIOL:DISULFIDE INTERCHANGE PROTEIN DSBE"/>
    <property type="match status" value="1"/>
</dbReference>
<proteinExistence type="predicted"/>
<dbReference type="RefSeq" id="WP_267151100.1">
    <property type="nucleotide sequence ID" value="NZ_JAPMLT010000003.1"/>
</dbReference>
<name>A0ABT3WYX0_9BACL</name>
<evidence type="ECO:0000256" key="3">
    <source>
        <dbReference type="SAM" id="SignalP"/>
    </source>
</evidence>
<dbReference type="InterPro" id="IPR050553">
    <property type="entry name" value="Thioredoxin_ResA/DsbE_sf"/>
</dbReference>
<feature type="signal peptide" evidence="3">
    <location>
        <begin position="1"/>
        <end position="22"/>
    </location>
</feature>
<dbReference type="PANTHER" id="PTHR42852:SF1">
    <property type="entry name" value="THIOREDOXIN-LIKE PROTEIN YNEN"/>
    <property type="match status" value="1"/>
</dbReference>
<accession>A0ABT3WYX0</accession>
<evidence type="ECO:0000313" key="6">
    <source>
        <dbReference type="Proteomes" id="UP001208017"/>
    </source>
</evidence>
<dbReference type="InterPro" id="IPR017937">
    <property type="entry name" value="Thioredoxin_CS"/>
</dbReference>
<dbReference type="Pfam" id="PF00578">
    <property type="entry name" value="AhpC-TSA"/>
    <property type="match status" value="1"/>
</dbReference>
<dbReference type="PROSITE" id="PS00194">
    <property type="entry name" value="THIOREDOXIN_1"/>
    <property type="match status" value="1"/>
</dbReference>
<reference evidence="5 6" key="1">
    <citation type="submission" date="2022-11" db="EMBL/GenBank/DDBJ databases">
        <title>Study of microbial diversity in lake waters.</title>
        <authorList>
            <person name="Zhang J."/>
        </authorList>
    </citation>
    <scope>NUCLEOTIDE SEQUENCE [LARGE SCALE GENOMIC DNA]</scope>
    <source>
        <strain evidence="5 6">DT12</strain>
    </source>
</reference>
<dbReference type="CDD" id="cd02966">
    <property type="entry name" value="TlpA_like_family"/>
    <property type="match status" value="1"/>
</dbReference>
<dbReference type="Proteomes" id="UP001208017">
    <property type="component" value="Unassembled WGS sequence"/>
</dbReference>
<keyword evidence="3" id="KW-0732">Signal</keyword>